<dbReference type="PANTHER" id="PTHR46300">
    <property type="entry name" value="P450, PUTATIVE (EUROFUNG)-RELATED-RELATED"/>
    <property type="match status" value="1"/>
</dbReference>
<keyword evidence="4 6" id="KW-0408">Iron</keyword>
<accession>A0AAN6XVH7</accession>
<dbReference type="CDD" id="cd11065">
    <property type="entry name" value="CYP64-like"/>
    <property type="match status" value="1"/>
</dbReference>
<organism evidence="9 10">
    <name type="scientific">Rhypophila decipiens</name>
    <dbReference type="NCBI Taxonomy" id="261697"/>
    <lineage>
        <taxon>Eukaryota</taxon>
        <taxon>Fungi</taxon>
        <taxon>Dikarya</taxon>
        <taxon>Ascomycota</taxon>
        <taxon>Pezizomycotina</taxon>
        <taxon>Sordariomycetes</taxon>
        <taxon>Sordariomycetidae</taxon>
        <taxon>Sordariales</taxon>
        <taxon>Naviculisporaceae</taxon>
        <taxon>Rhypophila</taxon>
    </lineage>
</organism>
<dbReference type="InterPro" id="IPR017972">
    <property type="entry name" value="Cyt_P450_CS"/>
</dbReference>
<feature type="transmembrane region" description="Helical" evidence="8">
    <location>
        <begin position="20"/>
        <end position="42"/>
    </location>
</feature>
<sequence length="541" mass="61072">MAVLNWAQGMLSSHGPDTRSLAWNIIFISISVILLTLLTSIIRDKWRRRKLPPGPPGLPILGNAWSLLTLEFPWLKFTEWKDKYGEIMHLDGAGEPIVVLNSLKATMEILDRKAGVTSDRPYIIVPDMMTGGLFTPFVGHNDIWRRMRKATQESLRLGAAQYNKATQYKDSVEMAVSMLTDPGHWYGHCKQAVASTIMQVTYGTSPPKWKYKENVIKFHEFVDGVTRAAMPGAHYVEVAPWMRYLPASISPWKRMTRDFFAKNSAIFKGIYEDTRTTLAQGDQSLSLTRAFIEDGAKYGLTQEETYWLAAAAFAGGQAAFGVLAWWMMAMILFPETQRRAQRELDAVVGRDRLPTVEDCEKLPYIQAMVKESIRWRPIDPIGLPRRSTAEITYNGYTIPKGTTLIANVWNIHRDPENYGPDAHLFNPGRFIDESTGQIKSGPQGTKEEGHVTFGFGRRICPGRHVAISMLTIQMAMMLWGMDIEGVRDPKTGKWERIDVDGCIDDGLVVRPIPFNANLTPRHPDALAMLEKERLKLGLNDE</sequence>
<dbReference type="GO" id="GO:0020037">
    <property type="term" value="F:heme binding"/>
    <property type="evidence" value="ECO:0007669"/>
    <property type="project" value="InterPro"/>
</dbReference>
<reference evidence="9" key="2">
    <citation type="submission" date="2023-05" db="EMBL/GenBank/DDBJ databases">
        <authorList>
            <consortium name="Lawrence Berkeley National Laboratory"/>
            <person name="Steindorff A."/>
            <person name="Hensen N."/>
            <person name="Bonometti L."/>
            <person name="Westerberg I."/>
            <person name="Brannstrom I.O."/>
            <person name="Guillou S."/>
            <person name="Cros-Aarteil S."/>
            <person name="Calhoun S."/>
            <person name="Haridas S."/>
            <person name="Kuo A."/>
            <person name="Mondo S."/>
            <person name="Pangilinan J."/>
            <person name="Riley R."/>
            <person name="Labutti K."/>
            <person name="Andreopoulos B."/>
            <person name="Lipzen A."/>
            <person name="Chen C."/>
            <person name="Yanf M."/>
            <person name="Daum C."/>
            <person name="Ng V."/>
            <person name="Clum A."/>
            <person name="Ohm R."/>
            <person name="Martin F."/>
            <person name="Silar P."/>
            <person name="Natvig D."/>
            <person name="Lalanne C."/>
            <person name="Gautier V."/>
            <person name="Ament-Velasquez S.L."/>
            <person name="Kruys A."/>
            <person name="Hutchinson M.I."/>
            <person name="Powell A.J."/>
            <person name="Barry K."/>
            <person name="Miller A.N."/>
            <person name="Grigoriev I.V."/>
            <person name="Debuchy R."/>
            <person name="Gladieux P."/>
            <person name="Thoren M.H."/>
            <person name="Johannesson H."/>
        </authorList>
    </citation>
    <scope>NUCLEOTIDE SEQUENCE</scope>
    <source>
        <strain evidence="9">PSN293</strain>
    </source>
</reference>
<comment type="similarity">
    <text evidence="1 7">Belongs to the cytochrome P450 family.</text>
</comment>
<evidence type="ECO:0000313" key="9">
    <source>
        <dbReference type="EMBL" id="KAK4207345.1"/>
    </source>
</evidence>
<keyword evidence="6 7" id="KW-0349">Heme</keyword>
<evidence type="ECO:0000256" key="1">
    <source>
        <dbReference type="ARBA" id="ARBA00010617"/>
    </source>
</evidence>
<keyword evidence="8" id="KW-0812">Transmembrane</keyword>
<proteinExistence type="inferred from homology"/>
<dbReference type="GO" id="GO:0004497">
    <property type="term" value="F:monooxygenase activity"/>
    <property type="evidence" value="ECO:0007669"/>
    <property type="project" value="UniProtKB-KW"/>
</dbReference>
<evidence type="ECO:0000313" key="10">
    <source>
        <dbReference type="Proteomes" id="UP001301769"/>
    </source>
</evidence>
<dbReference type="AlphaFoldDB" id="A0AAN6XVH7"/>
<evidence type="ECO:0000256" key="6">
    <source>
        <dbReference type="PIRSR" id="PIRSR602401-1"/>
    </source>
</evidence>
<keyword evidence="10" id="KW-1185">Reference proteome</keyword>
<evidence type="ECO:0000256" key="4">
    <source>
        <dbReference type="ARBA" id="ARBA00023004"/>
    </source>
</evidence>
<protein>
    <submittedName>
        <fullName evidence="9">Cytochrome P450</fullName>
    </submittedName>
</protein>
<evidence type="ECO:0000256" key="7">
    <source>
        <dbReference type="RuleBase" id="RU000461"/>
    </source>
</evidence>
<keyword evidence="8" id="KW-0472">Membrane</keyword>
<dbReference type="PROSITE" id="PS00086">
    <property type="entry name" value="CYTOCHROME_P450"/>
    <property type="match status" value="1"/>
</dbReference>
<reference evidence="9" key="1">
    <citation type="journal article" date="2023" name="Mol. Phylogenet. Evol.">
        <title>Genome-scale phylogeny and comparative genomics of the fungal order Sordariales.</title>
        <authorList>
            <person name="Hensen N."/>
            <person name="Bonometti L."/>
            <person name="Westerberg I."/>
            <person name="Brannstrom I.O."/>
            <person name="Guillou S."/>
            <person name="Cros-Aarteil S."/>
            <person name="Calhoun S."/>
            <person name="Haridas S."/>
            <person name="Kuo A."/>
            <person name="Mondo S."/>
            <person name="Pangilinan J."/>
            <person name="Riley R."/>
            <person name="LaButti K."/>
            <person name="Andreopoulos B."/>
            <person name="Lipzen A."/>
            <person name="Chen C."/>
            <person name="Yan M."/>
            <person name="Daum C."/>
            <person name="Ng V."/>
            <person name="Clum A."/>
            <person name="Steindorff A."/>
            <person name="Ohm R.A."/>
            <person name="Martin F."/>
            <person name="Silar P."/>
            <person name="Natvig D.O."/>
            <person name="Lalanne C."/>
            <person name="Gautier V."/>
            <person name="Ament-Velasquez S.L."/>
            <person name="Kruys A."/>
            <person name="Hutchinson M.I."/>
            <person name="Powell A.J."/>
            <person name="Barry K."/>
            <person name="Miller A.N."/>
            <person name="Grigoriev I.V."/>
            <person name="Debuchy R."/>
            <person name="Gladieux P."/>
            <person name="Hiltunen Thoren M."/>
            <person name="Johannesson H."/>
        </authorList>
    </citation>
    <scope>NUCLEOTIDE SEQUENCE</scope>
    <source>
        <strain evidence="9">PSN293</strain>
    </source>
</reference>
<dbReference type="InterPro" id="IPR050364">
    <property type="entry name" value="Cytochrome_P450_fung"/>
</dbReference>
<dbReference type="Gene3D" id="1.10.630.10">
    <property type="entry name" value="Cytochrome P450"/>
    <property type="match status" value="1"/>
</dbReference>
<keyword evidence="8" id="KW-1133">Transmembrane helix</keyword>
<comment type="cofactor">
    <cofactor evidence="6">
        <name>heme</name>
        <dbReference type="ChEBI" id="CHEBI:30413"/>
    </cofactor>
</comment>
<dbReference type="PRINTS" id="PR00463">
    <property type="entry name" value="EP450I"/>
</dbReference>
<dbReference type="GO" id="GO:0016705">
    <property type="term" value="F:oxidoreductase activity, acting on paired donors, with incorporation or reduction of molecular oxygen"/>
    <property type="evidence" value="ECO:0007669"/>
    <property type="project" value="InterPro"/>
</dbReference>
<name>A0AAN6XVH7_9PEZI</name>
<feature type="transmembrane region" description="Helical" evidence="8">
    <location>
        <begin position="306"/>
        <end position="333"/>
    </location>
</feature>
<evidence type="ECO:0000256" key="3">
    <source>
        <dbReference type="ARBA" id="ARBA00023002"/>
    </source>
</evidence>
<dbReference type="Proteomes" id="UP001301769">
    <property type="component" value="Unassembled WGS sequence"/>
</dbReference>
<dbReference type="Pfam" id="PF00067">
    <property type="entry name" value="p450"/>
    <property type="match status" value="1"/>
</dbReference>
<evidence type="ECO:0000256" key="5">
    <source>
        <dbReference type="ARBA" id="ARBA00023033"/>
    </source>
</evidence>
<keyword evidence="5 7" id="KW-0503">Monooxygenase</keyword>
<evidence type="ECO:0000256" key="2">
    <source>
        <dbReference type="ARBA" id="ARBA00022723"/>
    </source>
</evidence>
<evidence type="ECO:0000256" key="8">
    <source>
        <dbReference type="SAM" id="Phobius"/>
    </source>
</evidence>
<dbReference type="InterPro" id="IPR036396">
    <property type="entry name" value="Cyt_P450_sf"/>
</dbReference>
<dbReference type="SUPFAM" id="SSF48264">
    <property type="entry name" value="Cytochrome P450"/>
    <property type="match status" value="1"/>
</dbReference>
<gene>
    <name evidence="9" type="ORF">QBC37DRAFT_380179</name>
</gene>
<dbReference type="PANTHER" id="PTHR46300:SF2">
    <property type="entry name" value="CYTOCHROME P450 MONOOXYGENASE ALNH-RELATED"/>
    <property type="match status" value="1"/>
</dbReference>
<dbReference type="GO" id="GO:0005506">
    <property type="term" value="F:iron ion binding"/>
    <property type="evidence" value="ECO:0007669"/>
    <property type="project" value="InterPro"/>
</dbReference>
<comment type="caution">
    <text evidence="9">The sequence shown here is derived from an EMBL/GenBank/DDBJ whole genome shotgun (WGS) entry which is preliminary data.</text>
</comment>
<dbReference type="InterPro" id="IPR001128">
    <property type="entry name" value="Cyt_P450"/>
</dbReference>
<dbReference type="EMBL" id="MU858301">
    <property type="protein sequence ID" value="KAK4207345.1"/>
    <property type="molecule type" value="Genomic_DNA"/>
</dbReference>
<dbReference type="InterPro" id="IPR002401">
    <property type="entry name" value="Cyt_P450_E_grp-I"/>
</dbReference>
<feature type="binding site" description="axial binding residue" evidence="6">
    <location>
        <position position="460"/>
    </location>
    <ligand>
        <name>heme</name>
        <dbReference type="ChEBI" id="CHEBI:30413"/>
    </ligand>
    <ligandPart>
        <name>Fe</name>
        <dbReference type="ChEBI" id="CHEBI:18248"/>
    </ligandPart>
</feature>
<keyword evidence="2 6" id="KW-0479">Metal-binding</keyword>
<keyword evidence="3 7" id="KW-0560">Oxidoreductase</keyword>